<evidence type="ECO:0000313" key="6">
    <source>
        <dbReference type="Proteomes" id="UP000465712"/>
    </source>
</evidence>
<sequence>MMNAFSVIPLATVLALSLTSGAVWAEQQGQQASASARNEPIARIIGGNPTYQEDLPWQALVYIDTGNDGLDVFQCGGVIIDKNTVLTAAHCITEGSVTAQQDEIFVWAGITSTDSVTAFNALPVTTVALHPGFNEETFINDIAVLRLGKDIPAGAQPIRLATVSEQQQADTAFDNTFVPDSQRGQNLLVSGWGQTSTEPGATVARQLQHVLLAGVPDDYCEQVWGPVVEPSQSAMFVCAMSPDPALKRDTCQGDSGGPLVWQNPQASADSDLGFRLVGLVSFGTECGTDFPAVYTEVSHYRDWIALTAGDGFNFYPDSVFAFNPFTLNAESPAGTPETGNESNQDEAISALSSAMASRSGGSVTAGSMIALLGMLWWRRSQGMER</sequence>
<evidence type="ECO:0000256" key="2">
    <source>
        <dbReference type="RuleBase" id="RU363034"/>
    </source>
</evidence>
<accession>A0A7X4WA68</accession>
<keyword evidence="3" id="KW-0732">Signal</keyword>
<feature type="signal peptide" evidence="3">
    <location>
        <begin position="1"/>
        <end position="25"/>
    </location>
</feature>
<dbReference type="Proteomes" id="UP000465712">
    <property type="component" value="Unassembled WGS sequence"/>
</dbReference>
<feature type="chain" id="PRO_5030888581" evidence="3">
    <location>
        <begin position="26"/>
        <end position="385"/>
    </location>
</feature>
<proteinExistence type="predicted"/>
<reference evidence="5 6" key="1">
    <citation type="submission" date="2017-05" db="EMBL/GenBank/DDBJ databases">
        <title>High clonality and local adaptation shapes Vibrionaceae linages within an endangered oasis.</title>
        <authorList>
            <person name="Vazquez-Rosas-Landa M."/>
        </authorList>
    </citation>
    <scope>NUCLEOTIDE SEQUENCE [LARGE SCALE GENOMIC DNA]</scope>
    <source>
        <strain evidence="5 6">P46_P4S1P180</strain>
    </source>
</reference>
<dbReference type="InterPro" id="IPR001254">
    <property type="entry name" value="Trypsin_dom"/>
</dbReference>
<dbReference type="InterPro" id="IPR043504">
    <property type="entry name" value="Peptidase_S1_PA_chymotrypsin"/>
</dbReference>
<dbReference type="PRINTS" id="PR00722">
    <property type="entry name" value="CHYMOTRYPSIN"/>
</dbReference>
<comment type="caution">
    <text evidence="5">The sequence shown here is derived from an EMBL/GenBank/DDBJ whole genome shotgun (WGS) entry which is preliminary data.</text>
</comment>
<dbReference type="SMART" id="SM00020">
    <property type="entry name" value="Tryp_SPc"/>
    <property type="match status" value="1"/>
</dbReference>
<dbReference type="RefSeq" id="WP_161443739.1">
    <property type="nucleotide sequence ID" value="NZ_WXWW01000104.1"/>
</dbReference>
<dbReference type="PROSITE" id="PS00135">
    <property type="entry name" value="TRYPSIN_SER"/>
    <property type="match status" value="1"/>
</dbReference>
<keyword evidence="2" id="KW-0720">Serine protease</keyword>
<dbReference type="InterPro" id="IPR033116">
    <property type="entry name" value="TRYPSIN_SER"/>
</dbReference>
<dbReference type="InterPro" id="IPR051487">
    <property type="entry name" value="Ser/Thr_Proteases_Immune/Dev"/>
</dbReference>
<dbReference type="PROSITE" id="PS00134">
    <property type="entry name" value="TRYPSIN_HIS"/>
    <property type="match status" value="1"/>
</dbReference>
<dbReference type="Gene3D" id="2.40.10.10">
    <property type="entry name" value="Trypsin-like serine proteases"/>
    <property type="match status" value="1"/>
</dbReference>
<dbReference type="InterPro" id="IPR018114">
    <property type="entry name" value="TRYPSIN_HIS"/>
</dbReference>
<evidence type="ECO:0000256" key="3">
    <source>
        <dbReference type="SAM" id="SignalP"/>
    </source>
</evidence>
<organism evidence="5 6">
    <name type="scientific">Photobacterium halotolerans</name>
    <dbReference type="NCBI Taxonomy" id="265726"/>
    <lineage>
        <taxon>Bacteria</taxon>
        <taxon>Pseudomonadati</taxon>
        <taxon>Pseudomonadota</taxon>
        <taxon>Gammaproteobacteria</taxon>
        <taxon>Vibrionales</taxon>
        <taxon>Vibrionaceae</taxon>
        <taxon>Photobacterium</taxon>
    </lineage>
</organism>
<dbReference type="Pfam" id="PF00089">
    <property type="entry name" value="Trypsin"/>
    <property type="match status" value="1"/>
</dbReference>
<dbReference type="EMBL" id="WXWW01000104">
    <property type="protein sequence ID" value="NAW64913.1"/>
    <property type="molecule type" value="Genomic_DNA"/>
</dbReference>
<dbReference type="SUPFAM" id="SSF50494">
    <property type="entry name" value="Trypsin-like serine proteases"/>
    <property type="match status" value="1"/>
</dbReference>
<dbReference type="AlphaFoldDB" id="A0A7X4WA68"/>
<gene>
    <name evidence="5" type="ORF">CAG72_06750</name>
</gene>
<keyword evidence="1" id="KW-1015">Disulfide bond</keyword>
<protein>
    <submittedName>
        <fullName evidence="5">Trypsin-like serine protease</fullName>
    </submittedName>
</protein>
<dbReference type="PANTHER" id="PTHR24256">
    <property type="entry name" value="TRYPTASE-RELATED"/>
    <property type="match status" value="1"/>
</dbReference>
<dbReference type="GO" id="GO:0004252">
    <property type="term" value="F:serine-type endopeptidase activity"/>
    <property type="evidence" value="ECO:0007669"/>
    <property type="project" value="InterPro"/>
</dbReference>
<name>A0A7X4WA68_9GAMM</name>
<feature type="domain" description="Peptidase S1" evidence="4">
    <location>
        <begin position="44"/>
        <end position="309"/>
    </location>
</feature>
<keyword evidence="2 5" id="KW-0645">Protease</keyword>
<evidence type="ECO:0000313" key="5">
    <source>
        <dbReference type="EMBL" id="NAW64913.1"/>
    </source>
</evidence>
<evidence type="ECO:0000259" key="4">
    <source>
        <dbReference type="PROSITE" id="PS50240"/>
    </source>
</evidence>
<dbReference type="InterPro" id="IPR001314">
    <property type="entry name" value="Peptidase_S1A"/>
</dbReference>
<dbReference type="InterPro" id="IPR009003">
    <property type="entry name" value="Peptidase_S1_PA"/>
</dbReference>
<dbReference type="CDD" id="cd00190">
    <property type="entry name" value="Tryp_SPc"/>
    <property type="match status" value="1"/>
</dbReference>
<dbReference type="PROSITE" id="PS50240">
    <property type="entry name" value="TRYPSIN_DOM"/>
    <property type="match status" value="1"/>
</dbReference>
<evidence type="ECO:0000256" key="1">
    <source>
        <dbReference type="ARBA" id="ARBA00023157"/>
    </source>
</evidence>
<dbReference type="FunFam" id="2.40.10.10:FF:000068">
    <property type="entry name" value="transmembrane protease serine 2"/>
    <property type="match status" value="1"/>
</dbReference>
<dbReference type="GO" id="GO:0006508">
    <property type="term" value="P:proteolysis"/>
    <property type="evidence" value="ECO:0007669"/>
    <property type="project" value="UniProtKB-KW"/>
</dbReference>
<keyword evidence="2" id="KW-0378">Hydrolase</keyword>